<dbReference type="RefSeq" id="WP_154309246.1">
    <property type="nucleotide sequence ID" value="NZ_WKKI01000045.1"/>
</dbReference>
<sequence>MATIHRVSESISIIDTHDLGRKARTSAYLLHEEKLTLIETSASPSLPHIQAGLEALGCSLSDLHYIIVTHIHLDHAGGAGLLLEKCPNATLIVHPKGARHLINPEKLIAGAKAVYGPEFHRLFHPVVPVSEERIIVKHDQETLDLSPLCTLKFYDSPGHANHHFSLFETRSKGLFSGDSLGIFYQELLPQGKHFYLPSTSPNQFHPENMLKSAERMRLLSPSFICFSHFGVSREPEKVFSSLNEWLPVFLECTENTIKREGDKEPEKLVHILGSTLLEKVNQELASQGVSITDDLYDILKLDLSVCAMGLLHYYSKRR</sequence>
<protein>
    <submittedName>
        <fullName evidence="2">MBL fold metallo-hydrolase</fullName>
    </submittedName>
</protein>
<dbReference type="Pfam" id="PF00753">
    <property type="entry name" value="Lactamase_B"/>
    <property type="match status" value="1"/>
</dbReference>
<dbReference type="AlphaFoldDB" id="A0A7X2J1K0"/>
<dbReference type="InterPro" id="IPR001279">
    <property type="entry name" value="Metallo-B-lactamas"/>
</dbReference>
<dbReference type="PANTHER" id="PTHR42951:SF22">
    <property type="entry name" value="METALLO BETA-LACTAMASE SUPERFAMILY LIPOPROTEIN"/>
    <property type="match status" value="1"/>
</dbReference>
<dbReference type="PANTHER" id="PTHR42951">
    <property type="entry name" value="METALLO-BETA-LACTAMASE DOMAIN-CONTAINING"/>
    <property type="match status" value="1"/>
</dbReference>
<evidence type="ECO:0000259" key="1">
    <source>
        <dbReference type="SMART" id="SM00849"/>
    </source>
</evidence>
<dbReference type="Gene3D" id="3.60.15.10">
    <property type="entry name" value="Ribonuclease Z/Hydroxyacylglutathione hydrolase-like"/>
    <property type="match status" value="1"/>
</dbReference>
<keyword evidence="2" id="KW-0378">Hydrolase</keyword>
<organism evidence="2 3">
    <name type="scientific">Metabacillus lacus</name>
    <dbReference type="NCBI Taxonomy" id="1983721"/>
    <lineage>
        <taxon>Bacteria</taxon>
        <taxon>Bacillati</taxon>
        <taxon>Bacillota</taxon>
        <taxon>Bacilli</taxon>
        <taxon>Bacillales</taxon>
        <taxon>Bacillaceae</taxon>
        <taxon>Metabacillus</taxon>
    </lineage>
</organism>
<dbReference type="OrthoDB" id="9761531at2"/>
<gene>
    <name evidence="2" type="ORF">GJU40_16720</name>
</gene>
<dbReference type="Proteomes" id="UP000448867">
    <property type="component" value="Unassembled WGS sequence"/>
</dbReference>
<evidence type="ECO:0000313" key="3">
    <source>
        <dbReference type="Proteomes" id="UP000448867"/>
    </source>
</evidence>
<name>A0A7X2J1K0_9BACI</name>
<dbReference type="SMART" id="SM00849">
    <property type="entry name" value="Lactamase_B"/>
    <property type="match status" value="1"/>
</dbReference>
<dbReference type="GO" id="GO:0016787">
    <property type="term" value="F:hydrolase activity"/>
    <property type="evidence" value="ECO:0007669"/>
    <property type="project" value="UniProtKB-KW"/>
</dbReference>
<accession>A0A7X2J1K0</accession>
<dbReference type="InterPro" id="IPR037482">
    <property type="entry name" value="ST1585_MBL-fold"/>
</dbReference>
<dbReference type="InterPro" id="IPR036866">
    <property type="entry name" value="RibonucZ/Hydroxyglut_hydro"/>
</dbReference>
<comment type="caution">
    <text evidence="2">The sequence shown here is derived from an EMBL/GenBank/DDBJ whole genome shotgun (WGS) entry which is preliminary data.</text>
</comment>
<dbReference type="InterPro" id="IPR050855">
    <property type="entry name" value="NDM-1-like"/>
</dbReference>
<keyword evidence="3" id="KW-1185">Reference proteome</keyword>
<dbReference type="EMBL" id="WKKI01000045">
    <property type="protein sequence ID" value="MRX73787.1"/>
    <property type="molecule type" value="Genomic_DNA"/>
</dbReference>
<dbReference type="CDD" id="cd07726">
    <property type="entry name" value="ST1585-like_MBL-fold"/>
    <property type="match status" value="1"/>
</dbReference>
<reference evidence="2 3" key="1">
    <citation type="submission" date="2019-11" db="EMBL/GenBank/DDBJ databases">
        <title>Bacillus lacus genome.</title>
        <authorList>
            <person name="Allen C.J."/>
            <person name="Newman J.D."/>
        </authorList>
    </citation>
    <scope>NUCLEOTIDE SEQUENCE [LARGE SCALE GENOMIC DNA]</scope>
    <source>
        <strain evidence="2 3">KCTC 33946</strain>
    </source>
</reference>
<dbReference type="SUPFAM" id="SSF56281">
    <property type="entry name" value="Metallo-hydrolase/oxidoreductase"/>
    <property type="match status" value="1"/>
</dbReference>
<evidence type="ECO:0000313" key="2">
    <source>
        <dbReference type="EMBL" id="MRX73787.1"/>
    </source>
</evidence>
<proteinExistence type="predicted"/>
<feature type="domain" description="Metallo-beta-lactamase" evidence="1">
    <location>
        <begin position="24"/>
        <end position="228"/>
    </location>
</feature>